<dbReference type="OrthoDB" id="9995306at2759"/>
<name>A0A1S3HHQ9_LINAN</name>
<protein>
    <recommendedName>
        <fullName evidence="3">Elongator complex protein 6</fullName>
    </recommendedName>
</protein>
<dbReference type="RefSeq" id="XP_013385640.1">
    <property type="nucleotide sequence ID" value="XM_013530186.2"/>
</dbReference>
<gene>
    <name evidence="5" type="primary">LOC106155387</name>
</gene>
<dbReference type="KEGG" id="lak:106155387"/>
<dbReference type="OMA" id="MFTELNS"/>
<proteinExistence type="inferred from homology"/>
<dbReference type="STRING" id="7574.A0A1S3HHQ9"/>
<dbReference type="Proteomes" id="UP000085678">
    <property type="component" value="Unplaced"/>
</dbReference>
<evidence type="ECO:0000256" key="1">
    <source>
        <dbReference type="ARBA" id="ARBA00005043"/>
    </source>
</evidence>
<evidence type="ECO:0000256" key="3">
    <source>
        <dbReference type="ARBA" id="ARBA00020263"/>
    </source>
</evidence>
<dbReference type="Gene3D" id="3.40.50.300">
    <property type="entry name" value="P-loop containing nucleotide triphosphate hydrolases"/>
    <property type="match status" value="1"/>
</dbReference>
<dbReference type="InterPro" id="IPR027417">
    <property type="entry name" value="P-loop_NTPase"/>
</dbReference>
<dbReference type="GO" id="GO:0002098">
    <property type="term" value="P:tRNA wobble uridine modification"/>
    <property type="evidence" value="ECO:0007669"/>
    <property type="project" value="InterPro"/>
</dbReference>
<accession>A0A1S3HHQ9</accession>
<sequence>MFIDLNNILDIDEKQPPDRISISISSSQTDNGFLIHHFLSLYIRNGYNVCMVSFTQSFSHYNNVGQKLGVNITAARDNGTLIFIDGLKLINECLFASPGDSGGVEKNPFSFVSDPKPDLKNLYDHIKQTITSFSSHSTVPTLLLMDDLGILTDLGVPVLAVGDLMMYLRNFMTSAQTLRSGCLVSVVQADKDAADEEHELLLTRLAHNSDMMLHCKSLNSGYCKDVHGELLVTWLDPKQNYPFTSRAKRMQFKIMDKTVSFFAAGMSSAVL</sequence>
<keyword evidence="4" id="KW-1185">Reference proteome</keyword>
<dbReference type="UniPathway" id="UPA00988"/>
<dbReference type="InParanoid" id="A0A1S3HHQ9"/>
<dbReference type="AlphaFoldDB" id="A0A1S3HHQ9"/>
<reference evidence="5" key="1">
    <citation type="submission" date="2025-08" db="UniProtKB">
        <authorList>
            <consortium name="RefSeq"/>
        </authorList>
    </citation>
    <scope>IDENTIFICATION</scope>
    <source>
        <tissue evidence="5">Gonads</tissue>
    </source>
</reference>
<evidence type="ECO:0000313" key="5">
    <source>
        <dbReference type="RefSeq" id="XP_013385640.1"/>
    </source>
</evidence>
<dbReference type="InterPro" id="IPR018627">
    <property type="entry name" value="ELP6"/>
</dbReference>
<dbReference type="GO" id="GO:0033588">
    <property type="term" value="C:elongator holoenzyme complex"/>
    <property type="evidence" value="ECO:0007669"/>
    <property type="project" value="InterPro"/>
</dbReference>
<dbReference type="PANTHER" id="PTHR16184:SF6">
    <property type="entry name" value="ELONGATOR COMPLEX PROTEIN 6"/>
    <property type="match status" value="1"/>
</dbReference>
<evidence type="ECO:0000313" key="4">
    <source>
        <dbReference type="Proteomes" id="UP000085678"/>
    </source>
</evidence>
<comment type="pathway">
    <text evidence="1">tRNA modification; 5-methoxycarbonylmethyl-2-thiouridine-tRNA biosynthesis.</text>
</comment>
<dbReference type="GeneID" id="106155387"/>
<dbReference type="CDD" id="cd19495">
    <property type="entry name" value="Elp6"/>
    <property type="match status" value="1"/>
</dbReference>
<dbReference type="Pfam" id="PF09807">
    <property type="entry name" value="ELP6"/>
    <property type="match status" value="1"/>
</dbReference>
<organism evidence="4 5">
    <name type="scientific">Lingula anatina</name>
    <name type="common">Brachiopod</name>
    <name type="synonym">Lingula unguis</name>
    <dbReference type="NCBI Taxonomy" id="7574"/>
    <lineage>
        <taxon>Eukaryota</taxon>
        <taxon>Metazoa</taxon>
        <taxon>Spiralia</taxon>
        <taxon>Lophotrochozoa</taxon>
        <taxon>Brachiopoda</taxon>
        <taxon>Linguliformea</taxon>
        <taxon>Lingulata</taxon>
        <taxon>Lingulida</taxon>
        <taxon>Linguloidea</taxon>
        <taxon>Lingulidae</taxon>
        <taxon>Lingula</taxon>
    </lineage>
</organism>
<comment type="similarity">
    <text evidence="2">Belongs to the ELP6 family.</text>
</comment>
<dbReference type="PANTHER" id="PTHR16184">
    <property type="entry name" value="ELONGATOR COMPLEX PROTEIN 6"/>
    <property type="match status" value="1"/>
</dbReference>
<evidence type="ECO:0000256" key="2">
    <source>
        <dbReference type="ARBA" id="ARBA00008837"/>
    </source>
</evidence>